<evidence type="ECO:0000256" key="7">
    <source>
        <dbReference type="ARBA" id="ARBA00022741"/>
    </source>
</evidence>
<gene>
    <name evidence="12" type="primary">tsaE</name>
    <name evidence="12" type="ORF">jaqu_28790</name>
</gene>
<evidence type="ECO:0000256" key="9">
    <source>
        <dbReference type="ARBA" id="ARBA00022842"/>
    </source>
</evidence>
<dbReference type="AlphaFoldDB" id="A0A0D1EHY1"/>
<feature type="region of interest" description="Disordered" evidence="11">
    <location>
        <begin position="1"/>
        <end position="21"/>
    </location>
</feature>
<dbReference type="InterPro" id="IPR027417">
    <property type="entry name" value="P-loop_NTPase"/>
</dbReference>
<organism evidence="12 13">
    <name type="scientific">Jannaschia aquimarina</name>
    <dbReference type="NCBI Taxonomy" id="935700"/>
    <lineage>
        <taxon>Bacteria</taxon>
        <taxon>Pseudomonadati</taxon>
        <taxon>Pseudomonadota</taxon>
        <taxon>Alphaproteobacteria</taxon>
        <taxon>Rhodobacterales</taxon>
        <taxon>Roseobacteraceae</taxon>
        <taxon>Jannaschia</taxon>
    </lineage>
</organism>
<evidence type="ECO:0000313" key="12">
    <source>
        <dbReference type="EMBL" id="KIT15445.1"/>
    </source>
</evidence>
<dbReference type="SUPFAM" id="SSF52540">
    <property type="entry name" value="P-loop containing nucleoside triphosphate hydrolases"/>
    <property type="match status" value="1"/>
</dbReference>
<comment type="caution">
    <text evidence="12">The sequence shown here is derived from an EMBL/GenBank/DDBJ whole genome shotgun (WGS) entry which is preliminary data.</text>
</comment>
<keyword evidence="9" id="KW-0460">Magnesium</keyword>
<evidence type="ECO:0000313" key="13">
    <source>
        <dbReference type="Proteomes" id="UP000032232"/>
    </source>
</evidence>
<evidence type="ECO:0000256" key="3">
    <source>
        <dbReference type="ARBA" id="ARBA00019010"/>
    </source>
</evidence>
<proteinExistence type="inferred from homology"/>
<dbReference type="GO" id="GO:0046872">
    <property type="term" value="F:metal ion binding"/>
    <property type="evidence" value="ECO:0007669"/>
    <property type="project" value="UniProtKB-KW"/>
</dbReference>
<evidence type="ECO:0000256" key="10">
    <source>
        <dbReference type="ARBA" id="ARBA00032441"/>
    </source>
</evidence>
<evidence type="ECO:0000256" key="8">
    <source>
        <dbReference type="ARBA" id="ARBA00022840"/>
    </source>
</evidence>
<dbReference type="InterPro" id="IPR003442">
    <property type="entry name" value="T6A_TsaE"/>
</dbReference>
<keyword evidence="4" id="KW-0963">Cytoplasm</keyword>
<dbReference type="PATRIC" id="fig|935700.4.peg.2979"/>
<sequence length="183" mass="19680">MVQGPRIKDMTRSAGGDDTLALRGSASHLTLSLPDEEATRRLGQALARSLTRGDTVLLSGEVGAGKTALARAVIQSAQEMSGQGPEDVPSPTFTLVQTYRTAGPEIWHADLYRLTDPSEIDELGLLPAFDDAICLIEWPDRLGDLRPSDAIEIALDMDGPGRRARLTAPSRLIDALSEQEHPV</sequence>
<evidence type="ECO:0000256" key="5">
    <source>
        <dbReference type="ARBA" id="ARBA00022694"/>
    </source>
</evidence>
<dbReference type="Pfam" id="PF02367">
    <property type="entry name" value="TsaE"/>
    <property type="match status" value="1"/>
</dbReference>
<dbReference type="GO" id="GO:0002949">
    <property type="term" value="P:tRNA threonylcarbamoyladenosine modification"/>
    <property type="evidence" value="ECO:0007669"/>
    <property type="project" value="InterPro"/>
</dbReference>
<dbReference type="GO" id="GO:0005524">
    <property type="term" value="F:ATP binding"/>
    <property type="evidence" value="ECO:0007669"/>
    <property type="project" value="UniProtKB-KW"/>
</dbReference>
<keyword evidence="5" id="KW-0819">tRNA processing</keyword>
<protein>
    <recommendedName>
        <fullName evidence="3">tRNA threonylcarbamoyladenosine biosynthesis protein TsaE</fullName>
    </recommendedName>
    <alternativeName>
        <fullName evidence="10">t(6)A37 threonylcarbamoyladenosine biosynthesis protein TsaE</fullName>
    </alternativeName>
</protein>
<dbReference type="GO" id="GO:0005737">
    <property type="term" value="C:cytoplasm"/>
    <property type="evidence" value="ECO:0007669"/>
    <property type="project" value="UniProtKB-SubCell"/>
</dbReference>
<comment type="subcellular location">
    <subcellularLocation>
        <location evidence="1">Cytoplasm</location>
    </subcellularLocation>
</comment>
<name>A0A0D1EHY1_9RHOB</name>
<evidence type="ECO:0000256" key="6">
    <source>
        <dbReference type="ARBA" id="ARBA00022723"/>
    </source>
</evidence>
<dbReference type="NCBIfam" id="TIGR00150">
    <property type="entry name" value="T6A_YjeE"/>
    <property type="match status" value="1"/>
</dbReference>
<dbReference type="STRING" id="935700.jaqu_28790"/>
<keyword evidence="7" id="KW-0547">Nucleotide-binding</keyword>
<dbReference type="EMBL" id="JYFE01000050">
    <property type="protein sequence ID" value="KIT15445.1"/>
    <property type="molecule type" value="Genomic_DNA"/>
</dbReference>
<keyword evidence="8" id="KW-0067">ATP-binding</keyword>
<dbReference type="Proteomes" id="UP000032232">
    <property type="component" value="Unassembled WGS sequence"/>
</dbReference>
<evidence type="ECO:0000256" key="1">
    <source>
        <dbReference type="ARBA" id="ARBA00004496"/>
    </source>
</evidence>
<accession>A0A0D1EHY1</accession>
<dbReference type="PANTHER" id="PTHR33540:SF2">
    <property type="entry name" value="TRNA THREONYLCARBAMOYLADENOSINE BIOSYNTHESIS PROTEIN TSAE"/>
    <property type="match status" value="1"/>
</dbReference>
<feature type="compositionally biased region" description="Basic and acidic residues" evidence="11">
    <location>
        <begin position="1"/>
        <end position="11"/>
    </location>
</feature>
<evidence type="ECO:0000256" key="2">
    <source>
        <dbReference type="ARBA" id="ARBA00007599"/>
    </source>
</evidence>
<evidence type="ECO:0000256" key="4">
    <source>
        <dbReference type="ARBA" id="ARBA00022490"/>
    </source>
</evidence>
<evidence type="ECO:0000256" key="11">
    <source>
        <dbReference type="SAM" id="MobiDB-lite"/>
    </source>
</evidence>
<dbReference type="Gene3D" id="3.40.50.300">
    <property type="entry name" value="P-loop containing nucleotide triphosphate hydrolases"/>
    <property type="match status" value="1"/>
</dbReference>
<keyword evidence="13" id="KW-1185">Reference proteome</keyword>
<reference evidence="12 13" key="1">
    <citation type="submission" date="2015-02" db="EMBL/GenBank/DDBJ databases">
        <title>Genome Sequence of Jannaschia aquimarina DSM28248, a member of the Roseobacter clade.</title>
        <authorList>
            <person name="Voget S."/>
            <person name="Daniel R."/>
        </authorList>
    </citation>
    <scope>NUCLEOTIDE SEQUENCE [LARGE SCALE GENOMIC DNA]</scope>
    <source>
        <strain evidence="12 13">GSW-M26</strain>
    </source>
</reference>
<dbReference type="PANTHER" id="PTHR33540">
    <property type="entry name" value="TRNA THREONYLCARBAMOYLADENOSINE BIOSYNTHESIS PROTEIN TSAE"/>
    <property type="match status" value="1"/>
</dbReference>
<comment type="similarity">
    <text evidence="2">Belongs to the TsaE family.</text>
</comment>
<keyword evidence="6" id="KW-0479">Metal-binding</keyword>